<protein>
    <recommendedName>
        <fullName evidence="1">dATP/dGTP diphosphohydrolase N-terminal domain-containing protein</fullName>
    </recommendedName>
</protein>
<evidence type="ECO:0000259" key="1">
    <source>
        <dbReference type="Pfam" id="PF18909"/>
    </source>
</evidence>
<proteinExistence type="predicted"/>
<organism evidence="2">
    <name type="scientific">Ackermannviridae sp. ctkHJ36</name>
    <dbReference type="NCBI Taxonomy" id="2825754"/>
    <lineage>
        <taxon>Viruses</taxon>
        <taxon>Duplodnaviria</taxon>
        <taxon>Heunggongvirae</taxon>
        <taxon>Uroviricota</taxon>
        <taxon>Caudoviricetes</taxon>
        <taxon>Pantevenvirales</taxon>
        <taxon>Ackermannviridae</taxon>
    </lineage>
</organism>
<accession>A0A8S5UKH7</accession>
<dbReference type="InterPro" id="IPR044038">
    <property type="entry name" value="dATP/dGTP_diPOhydrolase_N"/>
</dbReference>
<feature type="domain" description="dATP/dGTP diphosphohydrolase N-terminal" evidence="1">
    <location>
        <begin position="89"/>
        <end position="160"/>
    </location>
</feature>
<sequence length="165" mass="19214">MSDYINTAERGEQAMIKDSGERREYETGAVRDMAEGKGRCDLLPLDVAAMVLPYGAVLRLIAEFQRSEDTRFLYEVLDHFGKVRDWDEPTMLLEVAKHMEEGAKKYGERNWEKGLPVSCFVDSAVRHYLKWRRGDDDEPHDRAFCWNVMCCIWTIMHKSEKGCEQ</sequence>
<name>A0A8S5UKH7_9CAUD</name>
<evidence type="ECO:0000313" key="2">
    <source>
        <dbReference type="EMBL" id="DAF94898.1"/>
    </source>
</evidence>
<dbReference type="EMBL" id="BK016098">
    <property type="protein sequence ID" value="DAF94898.1"/>
    <property type="molecule type" value="Genomic_DNA"/>
</dbReference>
<dbReference type="Pfam" id="PF18909">
    <property type="entry name" value="dGTP_diPhyd_N"/>
    <property type="match status" value="1"/>
</dbReference>
<reference evidence="2" key="1">
    <citation type="journal article" date="2021" name="Proc. Natl. Acad. Sci. U.S.A.">
        <title>A Catalog of Tens of Thousands of Viruses from Human Metagenomes Reveals Hidden Associations with Chronic Diseases.</title>
        <authorList>
            <person name="Tisza M.J."/>
            <person name="Buck C.B."/>
        </authorList>
    </citation>
    <scope>NUCLEOTIDE SEQUENCE</scope>
    <source>
        <strain evidence="2">CtkHJ36</strain>
    </source>
</reference>